<dbReference type="InterPro" id="IPR017972">
    <property type="entry name" value="Cyt_P450_CS"/>
</dbReference>
<keyword evidence="6" id="KW-1133">Transmembrane helix</keyword>
<dbReference type="GO" id="GO:0004497">
    <property type="term" value="F:monooxygenase activity"/>
    <property type="evidence" value="ECO:0007669"/>
    <property type="project" value="UniProtKB-KW"/>
</dbReference>
<name>A0A2J6RYY4_HYAVF</name>
<evidence type="ECO:0000313" key="7">
    <source>
        <dbReference type="EMBL" id="PMD43705.1"/>
    </source>
</evidence>
<keyword evidence="8" id="KW-1185">Reference proteome</keyword>
<feature type="transmembrane region" description="Helical" evidence="6">
    <location>
        <begin position="12"/>
        <end position="29"/>
    </location>
</feature>
<dbReference type="Gene3D" id="1.10.630.10">
    <property type="entry name" value="Cytochrome P450"/>
    <property type="match status" value="1"/>
</dbReference>
<dbReference type="GO" id="GO:0005506">
    <property type="term" value="F:iron ion binding"/>
    <property type="evidence" value="ECO:0007669"/>
    <property type="project" value="InterPro"/>
</dbReference>
<dbReference type="Proteomes" id="UP000235786">
    <property type="component" value="Unassembled WGS sequence"/>
</dbReference>
<protein>
    <submittedName>
        <fullName evidence="7">Cytochrome P450</fullName>
    </submittedName>
</protein>
<dbReference type="InterPro" id="IPR036396">
    <property type="entry name" value="Cyt_P450_sf"/>
</dbReference>
<reference evidence="7 8" key="1">
    <citation type="submission" date="2016-04" db="EMBL/GenBank/DDBJ databases">
        <title>A degradative enzymes factory behind the ericoid mycorrhizal symbiosis.</title>
        <authorList>
            <consortium name="DOE Joint Genome Institute"/>
            <person name="Martino E."/>
            <person name="Morin E."/>
            <person name="Grelet G."/>
            <person name="Kuo A."/>
            <person name="Kohler A."/>
            <person name="Daghino S."/>
            <person name="Barry K."/>
            <person name="Choi C."/>
            <person name="Cichocki N."/>
            <person name="Clum A."/>
            <person name="Copeland A."/>
            <person name="Hainaut M."/>
            <person name="Haridas S."/>
            <person name="Labutti K."/>
            <person name="Lindquist E."/>
            <person name="Lipzen A."/>
            <person name="Khouja H.-R."/>
            <person name="Murat C."/>
            <person name="Ohm R."/>
            <person name="Olson A."/>
            <person name="Spatafora J."/>
            <person name="Veneault-Fourrey C."/>
            <person name="Henrissat B."/>
            <person name="Grigoriev I."/>
            <person name="Martin F."/>
            <person name="Perotto S."/>
        </authorList>
    </citation>
    <scope>NUCLEOTIDE SEQUENCE [LARGE SCALE GENOMIC DNA]</scope>
    <source>
        <strain evidence="7 8">F</strain>
    </source>
</reference>
<evidence type="ECO:0000256" key="5">
    <source>
        <dbReference type="RuleBase" id="RU000461"/>
    </source>
</evidence>
<dbReference type="PRINTS" id="PR00463">
    <property type="entry name" value="EP450I"/>
</dbReference>
<keyword evidence="6" id="KW-0812">Transmembrane</keyword>
<comment type="similarity">
    <text evidence="5">Belongs to the cytochrome P450 family.</text>
</comment>
<dbReference type="GO" id="GO:0016705">
    <property type="term" value="F:oxidoreductase activity, acting on paired donors, with incorporation or reduction of molecular oxygen"/>
    <property type="evidence" value="ECO:0007669"/>
    <property type="project" value="InterPro"/>
</dbReference>
<dbReference type="STRING" id="1149755.A0A2J6RYY4"/>
<dbReference type="InterPro" id="IPR050121">
    <property type="entry name" value="Cytochrome_P450_monoxygenase"/>
</dbReference>
<keyword evidence="5" id="KW-0503">Monooxygenase</keyword>
<sequence length="534" mass="59328">MLLVEGLLRYPFQTFLLLAGAVGLCYVIYQRFFHPLATYPGPFLASLTDLWQVHQFLTLKQPYHLTDLHAKYGQIVRYGPDKISITDEAAVPILYQKGGKMFPKTEYYNAFGAAHPNVFGMRDQTEHSIRRRHMSHSFSTSSVKDMEGYIDDNISILKDKITAYCMSGTTFDLKEALQYYVIDVLGELAFSQSFGAQEANDEDHVPPVKEHSLLAAATGSWPSMTAWLKKWLPIVPSKALHKLFEGRAACAALASKCVTTRLQDLEKVRDDDNAASSQRKDILTSLILARHPDTGEKLTQTDLETEAFGFIIAGTHTTGATTSLLFYHLLHAPEIMSRLVAELDAKLPDLSADEPAYSITVAESSLPFLRDCIKENFRITPVFTMPLARRVMDPAGVTIGAYHIPGGTSVAICNHAFHHNPVVWGADHNRFDPLRWGDPATNQKSRLLMHFGLGGRQCIGKTVATTNIYKLMATLLREFHFELADDQERSDVVSGLYQDKLPSMISVGVSDLEAPLMVKASVRGGKVIYDSGTV</sequence>
<dbReference type="SUPFAM" id="SSF48264">
    <property type="entry name" value="Cytochrome P450"/>
    <property type="match status" value="1"/>
</dbReference>
<evidence type="ECO:0000256" key="6">
    <source>
        <dbReference type="SAM" id="Phobius"/>
    </source>
</evidence>
<dbReference type="Pfam" id="PF00067">
    <property type="entry name" value="p450"/>
    <property type="match status" value="1"/>
</dbReference>
<keyword evidence="3 4" id="KW-0408">Iron</keyword>
<evidence type="ECO:0000256" key="1">
    <source>
        <dbReference type="ARBA" id="ARBA00001971"/>
    </source>
</evidence>
<proteinExistence type="inferred from homology"/>
<keyword evidence="4 5" id="KW-0349">Heme</keyword>
<dbReference type="PANTHER" id="PTHR24305">
    <property type="entry name" value="CYTOCHROME P450"/>
    <property type="match status" value="1"/>
</dbReference>
<comment type="cofactor">
    <cofactor evidence="1 4">
        <name>heme</name>
        <dbReference type="ChEBI" id="CHEBI:30413"/>
    </cofactor>
</comment>
<dbReference type="GO" id="GO:0020037">
    <property type="term" value="F:heme binding"/>
    <property type="evidence" value="ECO:0007669"/>
    <property type="project" value="InterPro"/>
</dbReference>
<gene>
    <name evidence="7" type="ORF">L207DRAFT_455902</name>
</gene>
<evidence type="ECO:0000256" key="4">
    <source>
        <dbReference type="PIRSR" id="PIRSR602401-1"/>
    </source>
</evidence>
<dbReference type="OrthoDB" id="1470350at2759"/>
<keyword evidence="5" id="KW-0560">Oxidoreductase</keyword>
<evidence type="ECO:0000256" key="3">
    <source>
        <dbReference type="ARBA" id="ARBA00023004"/>
    </source>
</evidence>
<dbReference type="PANTHER" id="PTHR24305:SF103">
    <property type="entry name" value="P450, PUTATIVE (EUROFUNG)-RELATED"/>
    <property type="match status" value="1"/>
</dbReference>
<dbReference type="InterPro" id="IPR002401">
    <property type="entry name" value="Cyt_P450_E_grp-I"/>
</dbReference>
<dbReference type="PROSITE" id="PS00086">
    <property type="entry name" value="CYTOCHROME_P450"/>
    <property type="match status" value="1"/>
</dbReference>
<keyword evidence="6" id="KW-0472">Membrane</keyword>
<dbReference type="PRINTS" id="PR00385">
    <property type="entry name" value="P450"/>
</dbReference>
<evidence type="ECO:0000256" key="2">
    <source>
        <dbReference type="ARBA" id="ARBA00022723"/>
    </source>
</evidence>
<dbReference type="AlphaFoldDB" id="A0A2J6RYY4"/>
<organism evidence="7 8">
    <name type="scientific">Hyaloscypha variabilis (strain UAMH 11265 / GT02V1 / F)</name>
    <name type="common">Meliniomyces variabilis</name>
    <dbReference type="NCBI Taxonomy" id="1149755"/>
    <lineage>
        <taxon>Eukaryota</taxon>
        <taxon>Fungi</taxon>
        <taxon>Dikarya</taxon>
        <taxon>Ascomycota</taxon>
        <taxon>Pezizomycotina</taxon>
        <taxon>Leotiomycetes</taxon>
        <taxon>Helotiales</taxon>
        <taxon>Hyaloscyphaceae</taxon>
        <taxon>Hyaloscypha</taxon>
        <taxon>Hyaloscypha variabilis</taxon>
    </lineage>
</organism>
<dbReference type="EMBL" id="KZ613942">
    <property type="protein sequence ID" value="PMD43705.1"/>
    <property type="molecule type" value="Genomic_DNA"/>
</dbReference>
<feature type="binding site" description="axial binding residue" evidence="4">
    <location>
        <position position="458"/>
    </location>
    <ligand>
        <name>heme</name>
        <dbReference type="ChEBI" id="CHEBI:30413"/>
    </ligand>
    <ligandPart>
        <name>Fe</name>
        <dbReference type="ChEBI" id="CHEBI:18248"/>
    </ligandPart>
</feature>
<keyword evidence="2 4" id="KW-0479">Metal-binding</keyword>
<dbReference type="InterPro" id="IPR001128">
    <property type="entry name" value="Cyt_P450"/>
</dbReference>
<evidence type="ECO:0000313" key="8">
    <source>
        <dbReference type="Proteomes" id="UP000235786"/>
    </source>
</evidence>
<accession>A0A2J6RYY4</accession>